<proteinExistence type="predicted"/>
<reference evidence="3" key="1">
    <citation type="submission" date="2016-11" db="EMBL/GenBank/DDBJ databases">
        <authorList>
            <person name="Varghese N."/>
            <person name="Submissions S."/>
        </authorList>
    </citation>
    <scope>NUCLEOTIDE SEQUENCE [LARGE SCALE GENOMIC DNA]</scope>
    <source>
        <strain evidence="3">DSM 16990</strain>
    </source>
</reference>
<dbReference type="EMBL" id="FQUQ01000006">
    <property type="protein sequence ID" value="SHG65160.1"/>
    <property type="molecule type" value="Genomic_DNA"/>
</dbReference>
<evidence type="ECO:0000313" key="2">
    <source>
        <dbReference type="EMBL" id="SHG65160.1"/>
    </source>
</evidence>
<feature type="chain" id="PRO_5012319077" evidence="1">
    <location>
        <begin position="22"/>
        <end position="252"/>
    </location>
</feature>
<dbReference type="RefSeq" id="WP_084529388.1">
    <property type="nucleotide sequence ID" value="NZ_FQUQ01000006.1"/>
</dbReference>
<organism evidence="2 3">
    <name type="scientific">Pedobacter caeni</name>
    <dbReference type="NCBI Taxonomy" id="288992"/>
    <lineage>
        <taxon>Bacteria</taxon>
        <taxon>Pseudomonadati</taxon>
        <taxon>Bacteroidota</taxon>
        <taxon>Sphingobacteriia</taxon>
        <taxon>Sphingobacteriales</taxon>
        <taxon>Sphingobacteriaceae</taxon>
        <taxon>Pedobacter</taxon>
    </lineage>
</organism>
<dbReference type="Pfam" id="PF13585">
    <property type="entry name" value="CHU_C"/>
    <property type="match status" value="1"/>
</dbReference>
<sequence length="252" mass="28221">MKLIASLSFGLLLFGSTSLQAQLRINSEGLFIQSGTVFSSEGLTLVPANNWVLNNLSLNRQLSVVIFPKFNSIQRMYRFSRPAVFQGELAMSYEDIELNGNEAKNLVLTYSKMSGATAKDFTLVKESVVNPEERFVGQLFSKTITFSDLTAVSTEGSEITPYVDLVANNMITPNGDGVNDTWIVKNINLYPNNELKIFDREGRVVFSMFGYDNSWDGMFNGNPLKEDTYYYILTIDSGKSRKTGFISIVKEK</sequence>
<evidence type="ECO:0000256" key="1">
    <source>
        <dbReference type="SAM" id="SignalP"/>
    </source>
</evidence>
<dbReference type="AlphaFoldDB" id="A0A1M5LJR9"/>
<evidence type="ECO:0000313" key="3">
    <source>
        <dbReference type="Proteomes" id="UP000184287"/>
    </source>
</evidence>
<dbReference type="NCBIfam" id="TIGR04131">
    <property type="entry name" value="Bac_Flav_CTERM"/>
    <property type="match status" value="1"/>
</dbReference>
<dbReference type="OrthoDB" id="9765926at2"/>
<dbReference type="STRING" id="288992.SAMN04488522_106368"/>
<protein>
    <submittedName>
        <fullName evidence="2">Gliding motility-associated C-terminal domain-containing protein</fullName>
    </submittedName>
</protein>
<dbReference type="Proteomes" id="UP000184287">
    <property type="component" value="Unassembled WGS sequence"/>
</dbReference>
<gene>
    <name evidence="2" type="ORF">SAMN04488522_106368</name>
</gene>
<keyword evidence="3" id="KW-1185">Reference proteome</keyword>
<name>A0A1M5LJR9_9SPHI</name>
<dbReference type="InterPro" id="IPR026341">
    <property type="entry name" value="T9SS_type_B"/>
</dbReference>
<accession>A0A1M5LJR9</accession>
<keyword evidence="1" id="KW-0732">Signal</keyword>
<feature type="signal peptide" evidence="1">
    <location>
        <begin position="1"/>
        <end position="21"/>
    </location>
</feature>